<dbReference type="Proteomes" id="UP000503144">
    <property type="component" value="Chromosome"/>
</dbReference>
<reference evidence="1 4" key="2">
    <citation type="submission" date="2020-09" db="EMBL/GenBank/DDBJ databases">
        <authorList>
            <person name="Kittiwongwattana C."/>
        </authorList>
    </citation>
    <scope>NUCLEOTIDE SEQUENCE</scope>
    <source>
        <strain evidence="2 4">1303</strain>
        <strain evidence="1">1310</strain>
    </source>
</reference>
<proteinExistence type="predicted"/>
<accession>A0AAE6ZN58</accession>
<organism evidence="1 3">
    <name type="scientific">Chitinophaga oryzae</name>
    <dbReference type="NCBI Taxonomy" id="2725414"/>
    <lineage>
        <taxon>Bacteria</taxon>
        <taxon>Pseudomonadati</taxon>
        <taxon>Bacteroidota</taxon>
        <taxon>Chitinophagia</taxon>
        <taxon>Chitinophagales</taxon>
        <taxon>Chitinophagaceae</taxon>
        <taxon>Chitinophaga</taxon>
    </lineage>
</organism>
<protein>
    <submittedName>
        <fullName evidence="1">Uncharacterized protein</fullName>
    </submittedName>
</protein>
<keyword evidence="4" id="KW-1185">Reference proteome</keyword>
<dbReference type="KEGG" id="coy:HF329_25280"/>
<dbReference type="AlphaFoldDB" id="A0AAE6ZN58"/>
<evidence type="ECO:0000313" key="3">
    <source>
        <dbReference type="Proteomes" id="UP000502421"/>
    </source>
</evidence>
<dbReference type="EMBL" id="CP051204">
    <property type="protein sequence ID" value="QJB40947.1"/>
    <property type="molecule type" value="Genomic_DNA"/>
</dbReference>
<dbReference type="Proteomes" id="UP000502421">
    <property type="component" value="Chromosome"/>
</dbReference>
<reference evidence="3" key="1">
    <citation type="submission" date="2020-04" db="EMBL/GenBank/DDBJ databases">
        <authorList>
            <person name="Kittiwongwattana C."/>
        </authorList>
    </citation>
    <scope>NUCLEOTIDE SEQUENCE [LARGE SCALE GENOMIC DNA]</scope>
    <source>
        <strain evidence="3">1310</strain>
    </source>
</reference>
<evidence type="ECO:0000313" key="1">
    <source>
        <dbReference type="EMBL" id="QJB34430.1"/>
    </source>
</evidence>
<sequence>MFFNPQPLFVIVGYPNSGKRKVLQEIFARKHFFPLKDPFIPVVFPQNKFVVINRTNHRGASDMFCTHLSQVLRRHIFSSAAFMLMLSFILDGGRRDARQVVQYLEASGFLVHYLVLAGSWEDKRVLAEEALEPLQAAVRHGRIHYFDRLVTRSPLRFQQRTEEIIAVIREVLGGSCR</sequence>
<evidence type="ECO:0000313" key="4">
    <source>
        <dbReference type="Proteomes" id="UP000503144"/>
    </source>
</evidence>
<name>A0AAE6ZN58_9BACT</name>
<dbReference type="RefSeq" id="WP_168808451.1">
    <property type="nucleotide sequence ID" value="NZ_CP051204.2"/>
</dbReference>
<gene>
    <name evidence="2" type="ORF">HF324_25135</name>
    <name evidence="1" type="ORF">HF329_25280</name>
</gene>
<evidence type="ECO:0000313" key="2">
    <source>
        <dbReference type="EMBL" id="QJB40947.1"/>
    </source>
</evidence>
<dbReference type="EMBL" id="CP051205">
    <property type="protein sequence ID" value="QJB34430.1"/>
    <property type="molecule type" value="Genomic_DNA"/>
</dbReference>